<dbReference type="AlphaFoldDB" id="C3YUW0"/>
<feature type="compositionally biased region" description="Polar residues" evidence="1">
    <location>
        <begin position="1"/>
        <end position="12"/>
    </location>
</feature>
<feature type="compositionally biased region" description="Polar residues" evidence="1">
    <location>
        <begin position="22"/>
        <end position="33"/>
    </location>
</feature>
<accession>C3YUW0</accession>
<protein>
    <submittedName>
        <fullName evidence="2">Uncharacterized protein</fullName>
    </submittedName>
</protein>
<proteinExistence type="predicted"/>
<reference evidence="2" key="1">
    <citation type="journal article" date="2008" name="Nature">
        <title>The amphioxus genome and the evolution of the chordate karyotype.</title>
        <authorList>
            <consortium name="US DOE Joint Genome Institute (JGI-PGF)"/>
            <person name="Putnam N.H."/>
            <person name="Butts T."/>
            <person name="Ferrier D.E.K."/>
            <person name="Furlong R.F."/>
            <person name="Hellsten U."/>
            <person name="Kawashima T."/>
            <person name="Robinson-Rechavi M."/>
            <person name="Shoguchi E."/>
            <person name="Terry A."/>
            <person name="Yu J.-K."/>
            <person name="Benito-Gutierrez E.L."/>
            <person name="Dubchak I."/>
            <person name="Garcia-Fernandez J."/>
            <person name="Gibson-Brown J.J."/>
            <person name="Grigoriev I.V."/>
            <person name="Horton A.C."/>
            <person name="de Jong P.J."/>
            <person name="Jurka J."/>
            <person name="Kapitonov V.V."/>
            <person name="Kohara Y."/>
            <person name="Kuroki Y."/>
            <person name="Lindquist E."/>
            <person name="Lucas S."/>
            <person name="Osoegawa K."/>
            <person name="Pennacchio L.A."/>
            <person name="Salamov A.A."/>
            <person name="Satou Y."/>
            <person name="Sauka-Spengler T."/>
            <person name="Schmutz J."/>
            <person name="Shin-I T."/>
            <person name="Toyoda A."/>
            <person name="Bronner-Fraser M."/>
            <person name="Fujiyama A."/>
            <person name="Holland L.Z."/>
            <person name="Holland P.W.H."/>
            <person name="Satoh N."/>
            <person name="Rokhsar D.S."/>
        </authorList>
    </citation>
    <scope>NUCLEOTIDE SEQUENCE [LARGE SCALE GENOMIC DNA]</scope>
    <source>
        <strain evidence="2">S238N-H82</strain>
        <tissue evidence="2">Testes</tissue>
    </source>
</reference>
<evidence type="ECO:0000256" key="1">
    <source>
        <dbReference type="SAM" id="MobiDB-lite"/>
    </source>
</evidence>
<feature type="compositionally biased region" description="Low complexity" evidence="1">
    <location>
        <begin position="34"/>
        <end position="46"/>
    </location>
</feature>
<dbReference type="InParanoid" id="C3YUW0"/>
<name>C3YUW0_BRAFL</name>
<organism>
    <name type="scientific">Branchiostoma floridae</name>
    <name type="common">Florida lancelet</name>
    <name type="synonym">Amphioxus</name>
    <dbReference type="NCBI Taxonomy" id="7739"/>
    <lineage>
        <taxon>Eukaryota</taxon>
        <taxon>Metazoa</taxon>
        <taxon>Chordata</taxon>
        <taxon>Cephalochordata</taxon>
        <taxon>Leptocardii</taxon>
        <taxon>Amphioxiformes</taxon>
        <taxon>Branchiostomatidae</taxon>
        <taxon>Branchiostoma</taxon>
    </lineage>
</organism>
<feature type="region of interest" description="Disordered" evidence="1">
    <location>
        <begin position="1"/>
        <end position="46"/>
    </location>
</feature>
<evidence type="ECO:0000313" key="2">
    <source>
        <dbReference type="EMBL" id="EEN56011.1"/>
    </source>
</evidence>
<gene>
    <name evidence="2" type="ORF">BRAFLDRAFT_74118</name>
</gene>
<dbReference type="EMBL" id="GG666554">
    <property type="protein sequence ID" value="EEN56011.1"/>
    <property type="molecule type" value="Genomic_DNA"/>
</dbReference>
<sequence length="173" mass="19033">MTQTHDLPTLTITAPFGPPQPHTSHITTSAASQSLGEESGVGVGESSRVVNEGWAIRTVKGGHGMSDKMKTYLTHIFNRGTKSGQKADGVAQEMQHVRGADGKRLFQPSEWRTVKQITSYFARLSAAQRQQESTKSVVTDMEAIDEASEWQALRKTVYTSIDNSHPVMFEDIN</sequence>